<dbReference type="InterPro" id="IPR012337">
    <property type="entry name" value="RNaseH-like_sf"/>
</dbReference>
<dbReference type="GO" id="GO:0003676">
    <property type="term" value="F:nucleic acid binding"/>
    <property type="evidence" value="ECO:0007669"/>
    <property type="project" value="InterPro"/>
</dbReference>
<accession>A0A6C0B5Q0</accession>
<proteinExistence type="predicted"/>
<dbReference type="SUPFAM" id="SSF53098">
    <property type="entry name" value="Ribonuclease H-like"/>
    <property type="match status" value="1"/>
</dbReference>
<reference evidence="1" key="1">
    <citation type="journal article" date="2020" name="Nature">
        <title>Giant virus diversity and host interactions through global metagenomics.</title>
        <authorList>
            <person name="Schulz F."/>
            <person name="Roux S."/>
            <person name="Paez-Espino D."/>
            <person name="Jungbluth S."/>
            <person name="Walsh D.A."/>
            <person name="Denef V.J."/>
            <person name="McMahon K.D."/>
            <person name="Konstantinidis K.T."/>
            <person name="Eloe-Fadrosh E.A."/>
            <person name="Kyrpides N.C."/>
            <person name="Woyke T."/>
        </authorList>
    </citation>
    <scope>NUCLEOTIDE SEQUENCE</scope>
    <source>
        <strain evidence="1">GVMAG-M-3300009422-16</strain>
    </source>
</reference>
<dbReference type="InterPro" id="IPR036397">
    <property type="entry name" value="RNaseH_sf"/>
</dbReference>
<dbReference type="EMBL" id="MN739070">
    <property type="protein sequence ID" value="QHS86991.1"/>
    <property type="molecule type" value="Genomic_DNA"/>
</dbReference>
<sequence>MVNYIILDIETNGIGTFRPPTQKPIQVSFQHIDKDGKILTDYSEFIQGAKNIKWGGSIGECPWTADFVNENGVPLQSCIISLEKCIDKDTVIVGHNIDFDVGGLMNSFSNKTIDNAPRFCTMKSTTEFCKIKKTGYASKYGGYKWPKLAELATVLDINIDSEKFHDSKYDVEITKQCFVELLKKNIINL</sequence>
<dbReference type="AlphaFoldDB" id="A0A6C0B5Q0"/>
<name>A0A6C0B5Q0_9ZZZZ</name>
<protein>
    <submittedName>
        <fullName evidence="1">Uncharacterized protein</fullName>
    </submittedName>
</protein>
<dbReference type="Gene3D" id="3.30.420.10">
    <property type="entry name" value="Ribonuclease H-like superfamily/Ribonuclease H"/>
    <property type="match status" value="1"/>
</dbReference>
<organism evidence="1">
    <name type="scientific">viral metagenome</name>
    <dbReference type="NCBI Taxonomy" id="1070528"/>
    <lineage>
        <taxon>unclassified sequences</taxon>
        <taxon>metagenomes</taxon>
        <taxon>organismal metagenomes</taxon>
    </lineage>
</organism>
<evidence type="ECO:0000313" key="1">
    <source>
        <dbReference type="EMBL" id="QHS86991.1"/>
    </source>
</evidence>